<dbReference type="AlphaFoldDB" id="A0A2S7KSY0"/>
<evidence type="ECO:0000313" key="5">
    <source>
        <dbReference type="EMBL" id="PQB05688.1"/>
    </source>
</evidence>
<dbReference type="OrthoDB" id="9791143at2"/>
<keyword evidence="6" id="KW-1185">Reference proteome</keyword>
<protein>
    <recommendedName>
        <fullName evidence="4">HTH hxlR-type domain-containing protein</fullName>
    </recommendedName>
</protein>
<sequence length="140" mass="16373">MSKPSRRSNCPLHLSLNIVGDRWTLLILRDFIFEDARNFREFIRKEGIATNILSDRLNRLIENDIIQKEEDPTNASAIRYSLTKKGLELVPALIELYTWGSKHTADNDTDKQLRLRLEQDRQVLTDDIMNRLTITHQIGR</sequence>
<dbReference type="RefSeq" id="WP_104813634.1">
    <property type="nucleotide sequence ID" value="NZ_MQUB01000001.1"/>
</dbReference>
<feature type="domain" description="HTH hxlR-type" evidence="4">
    <location>
        <begin position="10"/>
        <end position="108"/>
    </location>
</feature>
<dbReference type="PROSITE" id="PS51118">
    <property type="entry name" value="HTH_HXLR"/>
    <property type="match status" value="1"/>
</dbReference>
<dbReference type="EMBL" id="MQUB01000001">
    <property type="protein sequence ID" value="PQB05688.1"/>
    <property type="molecule type" value="Genomic_DNA"/>
</dbReference>
<evidence type="ECO:0000256" key="1">
    <source>
        <dbReference type="ARBA" id="ARBA00023015"/>
    </source>
</evidence>
<keyword evidence="3" id="KW-0804">Transcription</keyword>
<comment type="caution">
    <text evidence="5">The sequence shown here is derived from an EMBL/GenBank/DDBJ whole genome shotgun (WGS) entry which is preliminary data.</text>
</comment>
<dbReference type="Pfam" id="PF01638">
    <property type="entry name" value="HxlR"/>
    <property type="match status" value="1"/>
</dbReference>
<gene>
    <name evidence="5" type="ORF">BST85_12860</name>
</gene>
<organism evidence="5 6">
    <name type="scientific">Aureitalea marina</name>
    <dbReference type="NCBI Taxonomy" id="930804"/>
    <lineage>
        <taxon>Bacteria</taxon>
        <taxon>Pseudomonadati</taxon>
        <taxon>Bacteroidota</taxon>
        <taxon>Flavobacteriia</taxon>
        <taxon>Flavobacteriales</taxon>
        <taxon>Flavobacteriaceae</taxon>
        <taxon>Aureitalea</taxon>
    </lineage>
</organism>
<dbReference type="Gene3D" id="1.10.10.10">
    <property type="entry name" value="Winged helix-like DNA-binding domain superfamily/Winged helix DNA-binding domain"/>
    <property type="match status" value="1"/>
</dbReference>
<dbReference type="InterPro" id="IPR002577">
    <property type="entry name" value="HTH_HxlR"/>
</dbReference>
<evidence type="ECO:0000259" key="4">
    <source>
        <dbReference type="PROSITE" id="PS51118"/>
    </source>
</evidence>
<name>A0A2S7KSY0_9FLAO</name>
<dbReference type="PANTHER" id="PTHR33204">
    <property type="entry name" value="TRANSCRIPTIONAL REGULATOR, MARR FAMILY"/>
    <property type="match status" value="1"/>
</dbReference>
<proteinExistence type="predicted"/>
<dbReference type="InterPro" id="IPR036390">
    <property type="entry name" value="WH_DNA-bd_sf"/>
</dbReference>
<reference evidence="5 6" key="1">
    <citation type="submission" date="2016-11" db="EMBL/GenBank/DDBJ databases">
        <title>Trade-off between light-utilization and light-protection in marine flavobacteria.</title>
        <authorList>
            <person name="Kumagai Y."/>
        </authorList>
    </citation>
    <scope>NUCLEOTIDE SEQUENCE [LARGE SCALE GENOMIC DNA]</scope>
    <source>
        <strain evidence="5 6">NBRC 107741</strain>
    </source>
</reference>
<evidence type="ECO:0000313" key="6">
    <source>
        <dbReference type="Proteomes" id="UP000239800"/>
    </source>
</evidence>
<dbReference type="PANTHER" id="PTHR33204:SF18">
    <property type="entry name" value="TRANSCRIPTIONAL REGULATORY PROTEIN"/>
    <property type="match status" value="1"/>
</dbReference>
<keyword evidence="1" id="KW-0805">Transcription regulation</keyword>
<dbReference type="SUPFAM" id="SSF46785">
    <property type="entry name" value="Winged helix' DNA-binding domain"/>
    <property type="match status" value="1"/>
</dbReference>
<dbReference type="GO" id="GO:0003677">
    <property type="term" value="F:DNA binding"/>
    <property type="evidence" value="ECO:0007669"/>
    <property type="project" value="UniProtKB-KW"/>
</dbReference>
<dbReference type="Proteomes" id="UP000239800">
    <property type="component" value="Unassembled WGS sequence"/>
</dbReference>
<dbReference type="InterPro" id="IPR036388">
    <property type="entry name" value="WH-like_DNA-bd_sf"/>
</dbReference>
<keyword evidence="2" id="KW-0238">DNA-binding</keyword>
<evidence type="ECO:0000256" key="3">
    <source>
        <dbReference type="ARBA" id="ARBA00023163"/>
    </source>
</evidence>
<evidence type="ECO:0000256" key="2">
    <source>
        <dbReference type="ARBA" id="ARBA00023125"/>
    </source>
</evidence>
<accession>A0A2S7KSY0</accession>